<feature type="compositionally biased region" description="Polar residues" evidence="1">
    <location>
        <begin position="300"/>
        <end position="316"/>
    </location>
</feature>
<feature type="region of interest" description="Disordered" evidence="1">
    <location>
        <begin position="21"/>
        <end position="44"/>
    </location>
</feature>
<dbReference type="Proteomes" id="UP000092444">
    <property type="component" value="Unassembled WGS sequence"/>
</dbReference>
<feature type="region of interest" description="Disordered" evidence="1">
    <location>
        <begin position="199"/>
        <end position="330"/>
    </location>
</feature>
<feature type="region of interest" description="Disordered" evidence="1">
    <location>
        <begin position="487"/>
        <end position="523"/>
    </location>
</feature>
<evidence type="ECO:0000256" key="1">
    <source>
        <dbReference type="SAM" id="MobiDB-lite"/>
    </source>
</evidence>
<feature type="compositionally biased region" description="Basic and acidic residues" evidence="1">
    <location>
        <begin position="318"/>
        <end position="330"/>
    </location>
</feature>
<dbReference type="EMBL" id="CCAG010014795">
    <property type="status" value="NOT_ANNOTATED_CDS"/>
    <property type="molecule type" value="Genomic_DNA"/>
</dbReference>
<evidence type="ECO:0000313" key="3">
    <source>
        <dbReference type="Proteomes" id="UP000092444"/>
    </source>
</evidence>
<feature type="compositionally biased region" description="Basic and acidic residues" evidence="1">
    <location>
        <begin position="221"/>
        <end position="240"/>
    </location>
</feature>
<proteinExistence type="predicted"/>
<feature type="compositionally biased region" description="Polar residues" evidence="1">
    <location>
        <begin position="449"/>
        <end position="466"/>
    </location>
</feature>
<feature type="region of interest" description="Disordered" evidence="1">
    <location>
        <begin position="351"/>
        <end position="409"/>
    </location>
</feature>
<feature type="compositionally biased region" description="Low complexity" evidence="1">
    <location>
        <begin position="364"/>
        <end position="409"/>
    </location>
</feature>
<organism evidence="2 3">
    <name type="scientific">Glossina morsitans morsitans</name>
    <name type="common">Savannah tsetse fly</name>
    <dbReference type="NCBI Taxonomy" id="37546"/>
    <lineage>
        <taxon>Eukaryota</taxon>
        <taxon>Metazoa</taxon>
        <taxon>Ecdysozoa</taxon>
        <taxon>Arthropoda</taxon>
        <taxon>Hexapoda</taxon>
        <taxon>Insecta</taxon>
        <taxon>Pterygota</taxon>
        <taxon>Neoptera</taxon>
        <taxon>Endopterygota</taxon>
        <taxon>Diptera</taxon>
        <taxon>Brachycera</taxon>
        <taxon>Muscomorpha</taxon>
        <taxon>Hippoboscoidea</taxon>
        <taxon>Glossinidae</taxon>
        <taxon>Glossina</taxon>
    </lineage>
</organism>
<protein>
    <submittedName>
        <fullName evidence="2">Uncharacterized protein</fullName>
    </submittedName>
</protein>
<feature type="compositionally biased region" description="Low complexity" evidence="1">
    <location>
        <begin position="503"/>
        <end position="517"/>
    </location>
</feature>
<dbReference type="STRING" id="37546.A0A1B0G1Q4"/>
<feature type="compositionally biased region" description="Low complexity" evidence="1">
    <location>
        <begin position="426"/>
        <end position="444"/>
    </location>
</feature>
<reference evidence="2" key="1">
    <citation type="submission" date="2020-05" db="UniProtKB">
        <authorList>
            <consortium name="EnsemblMetazoa"/>
        </authorList>
    </citation>
    <scope>IDENTIFICATION</scope>
    <source>
        <strain evidence="2">Yale</strain>
    </source>
</reference>
<sequence>MIMVQHLVAANAHAFASPAGNLNSDSANSPTPSPPSTLNASNILSSPLASPSAISLSQQSSASPLSSPAAGDLVPKLACAMDTNSISNQRTTCLASDCPDLKADTSVWKRTQSESRGDSQELSKKTLSAITESEEFKESLSSPTQIQATAPALISAPILNNQTQLPIQKQLSPQSNQEDHLQSTCRQEFAVLYNHLRQHARQMDHKDHQGQEQQPQLQQSHEADQQNRRSVITRREEEFSSLKSQSHVSLSESHNRGVVQQTEELSSAQSDHYHSDEEDYDDEAPLDLSLPTKHIRARTRTYSDTESDDSGSAGNDNENEHDSRLKPEERRAAYKKSLMKRYYTEIPIIKQSTSPGPHLQHLSAHQTPQHPQQQQAQQIAQQTPLTPQQHQQQQQQAASQTSFTTGSGSTAINIKTEQNVLTSPPHQQQHQASLQQQQQQQQQHAGVNIQHTTPLTGPNGNLQSLTIPHRPLLHNLLSGGSIHNTHHRNYVAGTNGSFPPSPADSGVSDVDSSSSGGQPCSDELKARLGLAPHCTTHNPHLPSGTFLHPNLYQNSNSLRNIWNRGVGSEY</sequence>
<dbReference type="VEuPathDB" id="VectorBase:GMOY007217"/>
<accession>A0A1B0G1Q4</accession>
<feature type="compositionally biased region" description="Acidic residues" evidence="1">
    <location>
        <begin position="276"/>
        <end position="285"/>
    </location>
</feature>
<dbReference type="AlphaFoldDB" id="A0A1B0G1Q4"/>
<feature type="region of interest" description="Disordered" evidence="1">
    <location>
        <begin position="421"/>
        <end position="466"/>
    </location>
</feature>
<feature type="compositionally biased region" description="Low complexity" evidence="1">
    <location>
        <begin position="23"/>
        <end position="44"/>
    </location>
</feature>
<evidence type="ECO:0000313" key="2">
    <source>
        <dbReference type="EnsemblMetazoa" id="GMOY007217-PA"/>
    </source>
</evidence>
<dbReference type="EnsemblMetazoa" id="GMOY007217-RA">
    <property type="protein sequence ID" value="GMOY007217-PA"/>
    <property type="gene ID" value="GMOY007217"/>
</dbReference>
<name>A0A1B0G1Q4_GLOMM</name>
<feature type="compositionally biased region" description="Low complexity" evidence="1">
    <location>
        <begin position="241"/>
        <end position="252"/>
    </location>
</feature>
<feature type="compositionally biased region" description="Polar residues" evidence="1">
    <location>
        <begin position="258"/>
        <end position="269"/>
    </location>
</feature>
<keyword evidence="3" id="KW-1185">Reference proteome</keyword>
<feature type="compositionally biased region" description="Basic and acidic residues" evidence="1">
    <location>
        <begin position="201"/>
        <end position="210"/>
    </location>
</feature>